<comment type="caution">
    <text evidence="3">The sequence shown here is derived from an EMBL/GenBank/DDBJ whole genome shotgun (WGS) entry which is preliminary data.</text>
</comment>
<evidence type="ECO:0000313" key="4">
    <source>
        <dbReference type="Proteomes" id="UP001178507"/>
    </source>
</evidence>
<feature type="compositionally biased region" description="Basic and acidic residues" evidence="2">
    <location>
        <begin position="240"/>
        <end position="249"/>
    </location>
</feature>
<dbReference type="AlphaFoldDB" id="A0AA36NID0"/>
<sequence>MEALHRELSALEAQVSAGASTLGTVFAHAGDSFETARSELERAQESLQQALCLEVDSEWRVEAEDPETLAEAMQLRSEAQRARDVAEANLLRQRAERIELLQRLQEVTRQNSRAIERHQAQLDKEADLEKLLVAECEERERETQEIRDEILAQGRRLDARNTVTTFFQVPPRDAARRHAKALQEAEGAKVILQLKRLTDEHLARVQFEESRVLQKTENLRVKHQKKMEDLQDQWQKRQQKHQDEVQELRSELGQMEENFEARWAEGDQKLRQLLEQQDQRAQEAISHLSTELLRQSELLKQEVEAAQEESNTQEVDLKEVGNSMEQEIKAQLELKKQAIEESSDAELQRFQSIRKHNEKATEHLIEEAKIFQQGIAYLRDAYSHTRKPRPRAPTDVSQSPYAQ</sequence>
<feature type="coiled-coil region" evidence="1">
    <location>
        <begin position="33"/>
        <end position="117"/>
    </location>
</feature>
<dbReference type="EMBL" id="CAUJNA010003494">
    <property type="protein sequence ID" value="CAJ1403418.1"/>
    <property type="molecule type" value="Genomic_DNA"/>
</dbReference>
<feature type="region of interest" description="Disordered" evidence="2">
    <location>
        <begin position="381"/>
        <end position="403"/>
    </location>
</feature>
<keyword evidence="1" id="KW-0175">Coiled coil</keyword>
<accession>A0AA36NID0</accession>
<feature type="region of interest" description="Disordered" evidence="2">
    <location>
        <begin position="230"/>
        <end position="249"/>
    </location>
</feature>
<keyword evidence="4" id="KW-1185">Reference proteome</keyword>
<dbReference type="Proteomes" id="UP001178507">
    <property type="component" value="Unassembled WGS sequence"/>
</dbReference>
<proteinExistence type="predicted"/>
<evidence type="ECO:0000313" key="3">
    <source>
        <dbReference type="EMBL" id="CAJ1403418.1"/>
    </source>
</evidence>
<feature type="coiled-coil region" evidence="1">
    <location>
        <begin position="289"/>
        <end position="316"/>
    </location>
</feature>
<name>A0AA36NID0_9DINO</name>
<protein>
    <submittedName>
        <fullName evidence="3">Uncharacterized protein</fullName>
    </submittedName>
</protein>
<evidence type="ECO:0000256" key="2">
    <source>
        <dbReference type="SAM" id="MobiDB-lite"/>
    </source>
</evidence>
<evidence type="ECO:0000256" key="1">
    <source>
        <dbReference type="SAM" id="Coils"/>
    </source>
</evidence>
<reference evidence="3" key="1">
    <citation type="submission" date="2023-08" db="EMBL/GenBank/DDBJ databases">
        <authorList>
            <person name="Chen Y."/>
            <person name="Shah S."/>
            <person name="Dougan E. K."/>
            <person name="Thang M."/>
            <person name="Chan C."/>
        </authorList>
    </citation>
    <scope>NUCLEOTIDE SEQUENCE</scope>
</reference>
<organism evidence="3 4">
    <name type="scientific">Effrenium voratum</name>
    <dbReference type="NCBI Taxonomy" id="2562239"/>
    <lineage>
        <taxon>Eukaryota</taxon>
        <taxon>Sar</taxon>
        <taxon>Alveolata</taxon>
        <taxon>Dinophyceae</taxon>
        <taxon>Suessiales</taxon>
        <taxon>Symbiodiniaceae</taxon>
        <taxon>Effrenium</taxon>
    </lineage>
</organism>
<gene>
    <name evidence="3" type="ORF">EVOR1521_LOCUS26092</name>
</gene>